<dbReference type="RefSeq" id="WP_186998969.1">
    <property type="nucleotide sequence ID" value="NZ_JACRWH010000017.1"/>
</dbReference>
<dbReference type="EMBL" id="JACRWH010000017">
    <property type="protein sequence ID" value="MBC6012245.1"/>
    <property type="molecule type" value="Genomic_DNA"/>
</dbReference>
<comment type="caution">
    <text evidence="1">The sequence shown here is derived from an EMBL/GenBank/DDBJ whole genome shotgun (WGS) entry which is preliminary data.</text>
</comment>
<name>A0ABR7KHN2_9FIRM</name>
<sequence length="59" mass="7237">MSEDKAVELINEWLNLAKEVSDMNLNRMEYDEERYEYAMERMDVIRKMINEYHGNMNKC</sequence>
<evidence type="ECO:0000313" key="2">
    <source>
        <dbReference type="Proteomes" id="UP000649075"/>
    </source>
</evidence>
<proteinExistence type="predicted"/>
<keyword evidence="2" id="KW-1185">Reference proteome</keyword>
<gene>
    <name evidence="1" type="ORF">H8911_05730</name>
</gene>
<accession>A0ABR7KHN2</accession>
<dbReference type="Proteomes" id="UP000649075">
    <property type="component" value="Unassembled WGS sequence"/>
</dbReference>
<evidence type="ECO:0000313" key="1">
    <source>
        <dbReference type="EMBL" id="MBC6012245.1"/>
    </source>
</evidence>
<protein>
    <submittedName>
        <fullName evidence="1">Uncharacterized protein</fullName>
    </submittedName>
</protein>
<organism evidence="1 2">
    <name type="scientific">Holdemanella hominis</name>
    <dbReference type="NCBI Taxonomy" id="2764327"/>
    <lineage>
        <taxon>Bacteria</taxon>
        <taxon>Bacillati</taxon>
        <taxon>Bacillota</taxon>
        <taxon>Erysipelotrichia</taxon>
        <taxon>Erysipelotrichales</taxon>
        <taxon>Erysipelotrichaceae</taxon>
        <taxon>Holdemanella</taxon>
    </lineage>
</organism>
<reference evidence="1 2" key="1">
    <citation type="submission" date="2020-08" db="EMBL/GenBank/DDBJ databases">
        <authorList>
            <person name="Liu C."/>
            <person name="Sun Q."/>
        </authorList>
    </citation>
    <scope>NUCLEOTIDE SEQUENCE [LARGE SCALE GENOMIC DNA]</scope>
    <source>
        <strain evidence="1 2">L34</strain>
    </source>
</reference>